<evidence type="ECO:0000256" key="1">
    <source>
        <dbReference type="SAM" id="MobiDB-lite"/>
    </source>
</evidence>
<protein>
    <recommendedName>
        <fullName evidence="5">Magnesium transporter MgtE intracellular domain-containing protein</fullName>
    </recommendedName>
</protein>
<reference evidence="2" key="1">
    <citation type="submission" date="2022-10" db="EMBL/GenBank/DDBJ databases">
        <authorList>
            <person name="Chen Y."/>
            <person name="Dougan E. K."/>
            <person name="Chan C."/>
            <person name="Rhodes N."/>
            <person name="Thang M."/>
        </authorList>
    </citation>
    <scope>NUCLEOTIDE SEQUENCE</scope>
</reference>
<dbReference type="EMBL" id="CAMXCT020004130">
    <property type="protein sequence ID" value="CAL1161187.1"/>
    <property type="molecule type" value="Genomic_DNA"/>
</dbReference>
<feature type="region of interest" description="Disordered" evidence="1">
    <location>
        <begin position="443"/>
        <end position="463"/>
    </location>
</feature>
<gene>
    <name evidence="2" type="ORF">C1SCF055_LOCUS33338</name>
</gene>
<sequence>MSDDEEEVAAALEARLQTLEHLNSQEAATMLSRMAPQQASQMMLLMGSSKRSEVLEVMTEAQKESIAAALPADTAIALGMQSVEKAADGDADVTTFKPPPRGPLMEDQQGSVERDTTMEASESAVGLESETPEQASSQPQVAREAPGEVCTVQETGSGASSSSTSEDEDAGATAMIEIPSHTSLGAVESQPSQVQDESASSTKVCGSESQVVEEGGCTAPAAAAAATEEIPTEAVEVVEDVQDGIVDTWLVNDKPAVREHISVRGYMSRPAAQMHPDTSSRDAAQVAFHLSPLPDHTIAKYLEELPPQECEAVLANFPPERRRSILDHLCEEEVSSSSSTQVKPPRVSQLSERALGFAGNMAARAKQGISEMAPEASTKTAAASHVAATEMKRAAARASHAAGWARHSMSQAADKAAATKSAEYAKTAANSALSAARVGVSSAAHQAPGGKRREEGTIGSLPPKSLKRSSFRAYVCIV</sequence>
<keyword evidence="4" id="KW-1185">Reference proteome</keyword>
<reference evidence="3 4" key="2">
    <citation type="submission" date="2024-05" db="EMBL/GenBank/DDBJ databases">
        <authorList>
            <person name="Chen Y."/>
            <person name="Shah S."/>
            <person name="Dougan E. K."/>
            <person name="Thang M."/>
            <person name="Chan C."/>
        </authorList>
    </citation>
    <scope>NUCLEOTIDE SEQUENCE [LARGE SCALE GENOMIC DNA]</scope>
</reference>
<evidence type="ECO:0000313" key="3">
    <source>
        <dbReference type="EMBL" id="CAL4795124.1"/>
    </source>
</evidence>
<evidence type="ECO:0000313" key="2">
    <source>
        <dbReference type="EMBL" id="CAI4007812.1"/>
    </source>
</evidence>
<feature type="compositionally biased region" description="Polar residues" evidence="1">
    <location>
        <begin position="189"/>
        <end position="207"/>
    </location>
</feature>
<dbReference type="Proteomes" id="UP001152797">
    <property type="component" value="Unassembled WGS sequence"/>
</dbReference>
<name>A0A9P1GEJ7_9DINO</name>
<comment type="caution">
    <text evidence="2">The sequence shown here is derived from an EMBL/GenBank/DDBJ whole genome shotgun (WGS) entry which is preliminary data.</text>
</comment>
<feature type="region of interest" description="Disordered" evidence="1">
    <location>
        <begin position="86"/>
        <end position="148"/>
    </location>
</feature>
<accession>A0A9P1GEJ7</accession>
<dbReference type="AlphaFoldDB" id="A0A9P1GEJ7"/>
<evidence type="ECO:0008006" key="5">
    <source>
        <dbReference type="Google" id="ProtNLM"/>
    </source>
</evidence>
<evidence type="ECO:0000313" key="4">
    <source>
        <dbReference type="Proteomes" id="UP001152797"/>
    </source>
</evidence>
<dbReference type="SUPFAM" id="SSF158791">
    <property type="entry name" value="MgtE N-terminal domain-like"/>
    <property type="match status" value="2"/>
</dbReference>
<organism evidence="2">
    <name type="scientific">Cladocopium goreaui</name>
    <dbReference type="NCBI Taxonomy" id="2562237"/>
    <lineage>
        <taxon>Eukaryota</taxon>
        <taxon>Sar</taxon>
        <taxon>Alveolata</taxon>
        <taxon>Dinophyceae</taxon>
        <taxon>Suessiales</taxon>
        <taxon>Symbiodiniaceae</taxon>
        <taxon>Cladocopium</taxon>
    </lineage>
</organism>
<dbReference type="EMBL" id="CAMXCT030004130">
    <property type="protein sequence ID" value="CAL4795124.1"/>
    <property type="molecule type" value="Genomic_DNA"/>
</dbReference>
<proteinExistence type="predicted"/>
<feature type="region of interest" description="Disordered" evidence="1">
    <location>
        <begin position="186"/>
        <end position="207"/>
    </location>
</feature>
<dbReference type="EMBL" id="CAMXCT010004130">
    <property type="protein sequence ID" value="CAI4007812.1"/>
    <property type="molecule type" value="Genomic_DNA"/>
</dbReference>
<dbReference type="OrthoDB" id="433952at2759"/>